<proteinExistence type="predicted"/>
<dbReference type="AlphaFoldDB" id="A0A438CER4"/>
<comment type="caution">
    <text evidence="1">The sequence shown here is derived from an EMBL/GenBank/DDBJ whole genome shotgun (WGS) entry which is preliminary data.</text>
</comment>
<dbReference type="Proteomes" id="UP000288805">
    <property type="component" value="Unassembled WGS sequence"/>
</dbReference>
<name>A0A438CER4_VITVI</name>
<dbReference type="EMBL" id="QGNW01002275">
    <property type="protein sequence ID" value="RVW21685.1"/>
    <property type="molecule type" value="Genomic_DNA"/>
</dbReference>
<organism evidence="1 2">
    <name type="scientific">Vitis vinifera</name>
    <name type="common">Grape</name>
    <dbReference type="NCBI Taxonomy" id="29760"/>
    <lineage>
        <taxon>Eukaryota</taxon>
        <taxon>Viridiplantae</taxon>
        <taxon>Streptophyta</taxon>
        <taxon>Embryophyta</taxon>
        <taxon>Tracheophyta</taxon>
        <taxon>Spermatophyta</taxon>
        <taxon>Magnoliopsida</taxon>
        <taxon>eudicotyledons</taxon>
        <taxon>Gunneridae</taxon>
        <taxon>Pentapetalae</taxon>
        <taxon>rosids</taxon>
        <taxon>Vitales</taxon>
        <taxon>Vitaceae</taxon>
        <taxon>Viteae</taxon>
        <taxon>Vitis</taxon>
    </lineage>
</organism>
<evidence type="ECO:0000313" key="1">
    <source>
        <dbReference type="EMBL" id="RVW21685.1"/>
    </source>
</evidence>
<gene>
    <name evidence="1" type="ORF">CK203_099917</name>
</gene>
<accession>A0A438CER4</accession>
<reference evidence="1 2" key="1">
    <citation type="journal article" date="2018" name="PLoS Genet.">
        <title>Population sequencing reveals clonal diversity and ancestral inbreeding in the grapevine cultivar Chardonnay.</title>
        <authorList>
            <person name="Roach M.J."/>
            <person name="Johnson D.L."/>
            <person name="Bohlmann J."/>
            <person name="van Vuuren H.J."/>
            <person name="Jones S.J."/>
            <person name="Pretorius I.S."/>
            <person name="Schmidt S.A."/>
            <person name="Borneman A.R."/>
        </authorList>
    </citation>
    <scope>NUCLEOTIDE SEQUENCE [LARGE SCALE GENOMIC DNA]</scope>
    <source>
        <strain evidence="2">cv. Chardonnay</strain>
        <tissue evidence="1">Leaf</tissue>
    </source>
</reference>
<protein>
    <submittedName>
        <fullName evidence="1">Uncharacterized protein</fullName>
    </submittedName>
</protein>
<evidence type="ECO:0000313" key="2">
    <source>
        <dbReference type="Proteomes" id="UP000288805"/>
    </source>
</evidence>
<sequence>MGDDFHERAIETCGKDHQLAMVVGGVPLNWKSMVDEEKGDVDQLLGSKHTGAGLGELSGVEEKSEQLQSLENSTMVESASALLTMALALDAMSLVAEMDGTMW</sequence>